<evidence type="ECO:0000256" key="1">
    <source>
        <dbReference type="SAM" id="SignalP"/>
    </source>
</evidence>
<protein>
    <submittedName>
        <fullName evidence="3">von Willebrand factor type A domain protein</fullName>
    </submittedName>
</protein>
<feature type="chain" id="PRO_5042923793" evidence="1">
    <location>
        <begin position="25"/>
        <end position="265"/>
    </location>
</feature>
<dbReference type="AlphaFoldDB" id="A0AAN8FSC1"/>
<dbReference type="SUPFAM" id="SSF53300">
    <property type="entry name" value="vWA-like"/>
    <property type="match status" value="1"/>
</dbReference>
<proteinExistence type="predicted"/>
<keyword evidence="4" id="KW-1185">Reference proteome</keyword>
<keyword evidence="1" id="KW-0732">Signal</keyword>
<feature type="signal peptide" evidence="1">
    <location>
        <begin position="1"/>
        <end position="24"/>
    </location>
</feature>
<accession>A0AAN8FSC1</accession>
<comment type="caution">
    <text evidence="3">The sequence shown here is derived from an EMBL/GenBank/DDBJ whole genome shotgun (WGS) entry which is preliminary data.</text>
</comment>
<dbReference type="InterPro" id="IPR002035">
    <property type="entry name" value="VWF_A"/>
</dbReference>
<evidence type="ECO:0000313" key="4">
    <source>
        <dbReference type="Proteomes" id="UP001331761"/>
    </source>
</evidence>
<name>A0AAN8FSC1_TRICO</name>
<sequence>MVYIWLLWAAICATMVFELPTVAGMESISENSVKCSDSDADVVFLIDTTSSNSTAFLVQQHRLLRTLKVHGVRGRRAKEEKSTFIAGQQCGFEKVDLVLVLDTSGSVFRVFENQREIALSILDEIPLGAYSDAVQVSVTRFAANADVILPFLKGRALSEIKDAVKEVKFTGQNTRIASAVQIALDEMERAKRPDARQIFVLISDGHGQEYWNIVQATGKRLQETKAELFAVSASQDYNEAELLIYVGDQSRVFVGPKYKGRDCWQ</sequence>
<dbReference type="CDD" id="cd00198">
    <property type="entry name" value="vWFA"/>
    <property type="match status" value="1"/>
</dbReference>
<organism evidence="3 4">
    <name type="scientific">Trichostrongylus colubriformis</name>
    <name type="common">Black scour worm</name>
    <dbReference type="NCBI Taxonomy" id="6319"/>
    <lineage>
        <taxon>Eukaryota</taxon>
        <taxon>Metazoa</taxon>
        <taxon>Ecdysozoa</taxon>
        <taxon>Nematoda</taxon>
        <taxon>Chromadorea</taxon>
        <taxon>Rhabditida</taxon>
        <taxon>Rhabditina</taxon>
        <taxon>Rhabditomorpha</taxon>
        <taxon>Strongyloidea</taxon>
        <taxon>Trichostrongylidae</taxon>
        <taxon>Trichostrongylus</taxon>
    </lineage>
</organism>
<dbReference type="EMBL" id="WIXE01006894">
    <property type="protein sequence ID" value="KAK5980885.1"/>
    <property type="molecule type" value="Genomic_DNA"/>
</dbReference>
<dbReference type="InterPro" id="IPR052229">
    <property type="entry name" value="Collagen-VI/PIF"/>
</dbReference>
<evidence type="ECO:0000259" key="2">
    <source>
        <dbReference type="PROSITE" id="PS50234"/>
    </source>
</evidence>
<dbReference type="Pfam" id="PF00092">
    <property type="entry name" value="VWA"/>
    <property type="match status" value="1"/>
</dbReference>
<dbReference type="PANTHER" id="PTHR22588:SF3">
    <property type="entry name" value="VWFA DOMAIN-CONTAINING PROTEIN"/>
    <property type="match status" value="1"/>
</dbReference>
<dbReference type="InterPro" id="IPR036465">
    <property type="entry name" value="vWFA_dom_sf"/>
</dbReference>
<gene>
    <name evidence="3" type="ORF">GCK32_010999</name>
</gene>
<dbReference type="PANTHER" id="PTHR22588">
    <property type="entry name" value="VWFA DOMAIN-CONTAINING PROTEIN"/>
    <property type="match status" value="1"/>
</dbReference>
<evidence type="ECO:0000313" key="3">
    <source>
        <dbReference type="EMBL" id="KAK5980885.1"/>
    </source>
</evidence>
<dbReference type="SMART" id="SM00327">
    <property type="entry name" value="VWA"/>
    <property type="match status" value="1"/>
</dbReference>
<dbReference type="PROSITE" id="PS50234">
    <property type="entry name" value="VWFA"/>
    <property type="match status" value="1"/>
</dbReference>
<reference evidence="3 4" key="1">
    <citation type="submission" date="2019-10" db="EMBL/GenBank/DDBJ databases">
        <title>Assembly and Annotation for the nematode Trichostrongylus colubriformis.</title>
        <authorList>
            <person name="Martin J."/>
        </authorList>
    </citation>
    <scope>NUCLEOTIDE SEQUENCE [LARGE SCALE GENOMIC DNA]</scope>
    <source>
        <strain evidence="3">G859</strain>
        <tissue evidence="3">Whole worm</tissue>
    </source>
</reference>
<dbReference type="Proteomes" id="UP001331761">
    <property type="component" value="Unassembled WGS sequence"/>
</dbReference>
<dbReference type="Gene3D" id="3.40.50.410">
    <property type="entry name" value="von Willebrand factor, type A domain"/>
    <property type="match status" value="1"/>
</dbReference>
<feature type="domain" description="VWFA" evidence="2">
    <location>
        <begin position="96"/>
        <end position="242"/>
    </location>
</feature>